<dbReference type="GO" id="GO:0000155">
    <property type="term" value="F:phosphorelay sensor kinase activity"/>
    <property type="evidence" value="ECO:0007669"/>
    <property type="project" value="InterPro"/>
</dbReference>
<feature type="transmembrane region" description="Helical" evidence="1">
    <location>
        <begin position="107"/>
        <end position="129"/>
    </location>
</feature>
<keyword evidence="1" id="KW-0472">Membrane</keyword>
<feature type="transmembrane region" description="Helical" evidence="1">
    <location>
        <begin position="81"/>
        <end position="101"/>
    </location>
</feature>
<evidence type="ECO:0000256" key="1">
    <source>
        <dbReference type="SAM" id="Phobius"/>
    </source>
</evidence>
<keyword evidence="1" id="KW-0812">Transmembrane</keyword>
<dbReference type="Pfam" id="PF07730">
    <property type="entry name" value="HisKA_3"/>
    <property type="match status" value="1"/>
</dbReference>
<evidence type="ECO:0000313" key="3">
    <source>
        <dbReference type="EMBL" id="KFI85105.1"/>
    </source>
</evidence>
<dbReference type="EMBL" id="JGZK01000010">
    <property type="protein sequence ID" value="KFI85105.1"/>
    <property type="molecule type" value="Genomic_DNA"/>
</dbReference>
<dbReference type="InterPro" id="IPR011712">
    <property type="entry name" value="Sig_transdc_His_kin_sub3_dim/P"/>
</dbReference>
<dbReference type="STRING" id="1437610.BREU_1924"/>
<feature type="transmembrane region" description="Helical" evidence="1">
    <location>
        <begin position="19"/>
        <end position="39"/>
    </location>
</feature>
<gene>
    <name evidence="3" type="ORF">BREU_1924</name>
</gene>
<reference evidence="3 4" key="1">
    <citation type="submission" date="2014-03" db="EMBL/GenBank/DDBJ databases">
        <title>Genomics of Bifidobacteria.</title>
        <authorList>
            <person name="Ventura M."/>
            <person name="Milani C."/>
            <person name="Lugli G.A."/>
        </authorList>
    </citation>
    <scope>NUCLEOTIDE SEQUENCE [LARGE SCALE GENOMIC DNA]</scope>
    <source>
        <strain evidence="3 4">DSM 23975</strain>
    </source>
</reference>
<name>A0A087CPA5_9BIFI</name>
<accession>A0A087CPA5</accession>
<sequence>MIVELLEVVEFISLIRKNIYNITVFILETIFLVLAYKYSIINATIIIIISSCCTLIPDIAFPSQIGYIWISFGIIGYSRQLLLNIITWLIATGSWSLYFMTTTQHDWSVTGLITLSGTYIGAAIIGYAISEHNRVREMEIIINQRQKEEMQYKRLMRDMALASRLHDYVTQGLSSIIIETCNLTDDHTLPEYVSKKVQIIASTSRDTLRRVRRIIDVLDGTSDQFNDELYEDNASVVNIIRLSTESGDAFLHSFDIAGSSIMHSDCKAIMKNVNKEAVNEIIALLNQIYTNILTHADASMGQYLVTVTVNEREVIIYQSNSTFRTMVKNEAGKGLILHAKKIQALQGDIHTSCGDGIWILYARIPFAIKNTNDSNDIANDKSFTNPE</sequence>
<feature type="domain" description="Signal transduction histidine kinase subgroup 3 dimerisation and phosphoacceptor" evidence="2">
    <location>
        <begin position="161"/>
        <end position="219"/>
    </location>
</feature>
<keyword evidence="1" id="KW-1133">Transmembrane helix</keyword>
<dbReference type="AlphaFoldDB" id="A0A087CPA5"/>
<protein>
    <submittedName>
        <fullName evidence="3">Putative exodeoxyribonuclease V</fullName>
    </submittedName>
</protein>
<dbReference type="GO" id="GO:0046983">
    <property type="term" value="F:protein dimerization activity"/>
    <property type="evidence" value="ECO:0007669"/>
    <property type="project" value="InterPro"/>
</dbReference>
<organism evidence="3 4">
    <name type="scientific">Bifidobacterium reuteri DSM 23975</name>
    <dbReference type="NCBI Taxonomy" id="1437610"/>
    <lineage>
        <taxon>Bacteria</taxon>
        <taxon>Bacillati</taxon>
        <taxon>Actinomycetota</taxon>
        <taxon>Actinomycetes</taxon>
        <taxon>Bifidobacteriales</taxon>
        <taxon>Bifidobacteriaceae</taxon>
        <taxon>Bifidobacterium</taxon>
    </lineage>
</organism>
<dbReference type="Proteomes" id="UP000028984">
    <property type="component" value="Unassembled WGS sequence"/>
</dbReference>
<feature type="transmembrane region" description="Helical" evidence="1">
    <location>
        <begin position="45"/>
        <end position="69"/>
    </location>
</feature>
<dbReference type="eggNOG" id="COG4585">
    <property type="taxonomic scope" value="Bacteria"/>
</dbReference>
<dbReference type="Gene3D" id="6.10.250.2870">
    <property type="match status" value="1"/>
</dbReference>
<comment type="caution">
    <text evidence="3">The sequence shown here is derived from an EMBL/GenBank/DDBJ whole genome shotgun (WGS) entry which is preliminary data.</text>
</comment>
<proteinExistence type="predicted"/>
<evidence type="ECO:0000259" key="2">
    <source>
        <dbReference type="Pfam" id="PF07730"/>
    </source>
</evidence>
<evidence type="ECO:0000313" key="4">
    <source>
        <dbReference type="Proteomes" id="UP000028984"/>
    </source>
</evidence>
<dbReference type="GO" id="GO:0016020">
    <property type="term" value="C:membrane"/>
    <property type="evidence" value="ECO:0007669"/>
    <property type="project" value="InterPro"/>
</dbReference>
<keyword evidence="4" id="KW-1185">Reference proteome</keyword>